<dbReference type="InterPro" id="IPR028203">
    <property type="entry name" value="PSII_CF48-like_dom"/>
</dbReference>
<dbReference type="InterPro" id="IPR015943">
    <property type="entry name" value="WD40/YVTN_repeat-like_dom_sf"/>
</dbReference>
<dbReference type="SUPFAM" id="SSF110296">
    <property type="entry name" value="Oligoxyloglucan reducing end-specific cellobiohydrolase"/>
    <property type="match status" value="2"/>
</dbReference>
<keyword evidence="6" id="KW-1185">Reference proteome</keyword>
<feature type="domain" description="Photosynthesis system II assembly factor Ycf48/Hcf136-like" evidence="4">
    <location>
        <begin position="100"/>
        <end position="199"/>
    </location>
</feature>
<proteinExistence type="predicted"/>
<sequence>MMKSPPMESASEEASRFDDDFEPEAGEPSGGTSAVRKGLMGVAIALAVMLCVSLYAARTQVPAVDAYDDDPQRWSWAWLTEPIEFDRWLRPGAQAGRPHFRSMVLAAEGRRLFAAGDKGVLLRSDDGGRSWRPRRVPGAATIVSVAEAAGALMVLDSNGAVWRSTDGGRKWENKVPAGSGLKALAPAPEGQVVLAVGTGKVLRSDNLGQEWRTAAATQPAGLAVPAATAKKTAMPPPGGACPAGWTYNAKANQCEPSDALLKQQGPLPNVEQAPVQKAAPRPKASSKAEIPPQAPRARVVPEPVPAPVPAVPPVAQPAPVAAAPVAPPLVAVLFAGKERVIGATADDLVTSEDGGLHWKPAALMVPSASLPSRFRALTRQGDVFFAVADRAVLRSMNGSVYTAVLVTDAPLRAVAMAPHGKFGIAVTENAEVFTTDDGGGQWKPGKKPLSQPLTSLATPDGRSLVGTDVSGNLVRALRVEDPLTAIGSYARYPAPWFLGFVGFLMLPPAGAGLLAWQRRKLRLAKTGLMDNGVSDEPISRAEQDRLAFTPAVEALALFLRHSATTPPLAIAINAPWGRGKTSFMRMLQVRLRHLGARPVWFNVWHHQHGDVLLAPLLQAITRQAVPSWWRWQGLRFRARLVLRRMRKLNDWGVVAGLVALVVIPLYVACLVVRAPHPGAEPPQFPTLDHLVRDLHAVWNFLLGGEWLAAAKSASLTDVLGAAFAALRSDPGNGYWLLGTVGLSLCLYMLATYLLRPFPTSPGILAARLNSKFSLSQAEAKADFRQRFREHFGDVARALSPRTLTIFIDDLDRCEPQKAAELLEAVNYLCESGRCFVVLGMARELVEAQIASAHKTLAEEQAVLERARREDDEGQGAPAAAKGTPERDRLAYARKYLRKLVQLDVQLPQVQDAQAVDLLLQKRKEQQAQDRTWKARWQRAREIGGACFMPATLGLALALFLGALGVQWWQSLGFMEQEAQAAAAARAATLERTEDFLRSAKRFEQVLRVQAERGGEGLALATVRADADVVAGHARAVEGLLPALRKETTGFDKLFQAAVAPHEAAVKTLRGDFEAQARKAGRTEVVAALAPDGNAAAAPREPTPAPGAPDAAAGAPLPPGEAPDWPYVLAMLPVLLLVLAALTYRDRYVVEPTPGYRKAVQQWQPQLANNPETASPRELKRFMNVSRYVVARGQSDDPLQPDVPEPTIVEFCARWLLLRAQGRRATADGLAQSPGVASSEVPERRRQAEWFLQVVGDISG</sequence>
<comment type="caution">
    <text evidence="5">The sequence shown here is derived from an EMBL/GenBank/DDBJ whole genome shotgun (WGS) entry which is preliminary data.</text>
</comment>
<gene>
    <name evidence="5" type="ORF">H8N03_22865</name>
</gene>
<dbReference type="PANTHER" id="PTHR48125">
    <property type="entry name" value="LP07818P1"/>
    <property type="match status" value="1"/>
</dbReference>
<evidence type="ECO:0000256" key="2">
    <source>
        <dbReference type="SAM" id="Phobius"/>
    </source>
</evidence>
<feature type="domain" description="KAP NTPase" evidence="3">
    <location>
        <begin position="549"/>
        <end position="856"/>
    </location>
</feature>
<name>A0A923SDA4_9BURK</name>
<evidence type="ECO:0008006" key="7">
    <source>
        <dbReference type="Google" id="ProtNLM"/>
    </source>
</evidence>
<keyword evidence="2" id="KW-0812">Transmembrane</keyword>
<dbReference type="PANTHER" id="PTHR48125:SF12">
    <property type="entry name" value="AT HOOK TRANSCRIPTION FACTOR FAMILY-RELATED"/>
    <property type="match status" value="1"/>
</dbReference>
<feature type="transmembrane region" description="Helical" evidence="2">
    <location>
        <begin position="734"/>
        <end position="754"/>
    </location>
</feature>
<evidence type="ECO:0000259" key="4">
    <source>
        <dbReference type="Pfam" id="PF14870"/>
    </source>
</evidence>
<feature type="compositionally biased region" description="Low complexity" evidence="1">
    <location>
        <begin position="277"/>
        <end position="288"/>
    </location>
</feature>
<dbReference type="Proteomes" id="UP000608513">
    <property type="component" value="Unassembled WGS sequence"/>
</dbReference>
<feature type="transmembrane region" description="Helical" evidence="2">
    <location>
        <begin position="496"/>
        <end position="516"/>
    </location>
</feature>
<dbReference type="Gene3D" id="2.130.10.10">
    <property type="entry name" value="YVTN repeat-like/Quinoprotein amine dehydrogenase"/>
    <property type="match status" value="2"/>
</dbReference>
<accession>A0A923SDA4</accession>
<dbReference type="CDD" id="cd15482">
    <property type="entry name" value="Sialidase_non-viral"/>
    <property type="match status" value="1"/>
</dbReference>
<dbReference type="InterPro" id="IPR027417">
    <property type="entry name" value="P-loop_NTPase"/>
</dbReference>
<feature type="region of interest" description="Disordered" evidence="1">
    <location>
        <begin position="271"/>
        <end position="298"/>
    </location>
</feature>
<keyword evidence="2" id="KW-0472">Membrane</keyword>
<evidence type="ECO:0000313" key="6">
    <source>
        <dbReference type="Proteomes" id="UP000608513"/>
    </source>
</evidence>
<dbReference type="RefSeq" id="WP_187078541.1">
    <property type="nucleotide sequence ID" value="NZ_JACORT010000012.1"/>
</dbReference>
<feature type="transmembrane region" description="Helical" evidence="2">
    <location>
        <begin position="651"/>
        <end position="674"/>
    </location>
</feature>
<evidence type="ECO:0000259" key="3">
    <source>
        <dbReference type="Pfam" id="PF07693"/>
    </source>
</evidence>
<feature type="region of interest" description="Disordered" evidence="1">
    <location>
        <begin position="1093"/>
        <end position="1116"/>
    </location>
</feature>
<dbReference type="EMBL" id="JACORT010000012">
    <property type="protein sequence ID" value="MBC5785800.1"/>
    <property type="molecule type" value="Genomic_DNA"/>
</dbReference>
<protein>
    <recommendedName>
        <fullName evidence="7">KAP NTPase domain-containing protein</fullName>
    </recommendedName>
</protein>
<feature type="region of interest" description="Disordered" evidence="1">
    <location>
        <begin position="864"/>
        <end position="885"/>
    </location>
</feature>
<evidence type="ECO:0000256" key="1">
    <source>
        <dbReference type="SAM" id="MobiDB-lite"/>
    </source>
</evidence>
<dbReference type="Pfam" id="PF07693">
    <property type="entry name" value="KAP_NTPase"/>
    <property type="match status" value="1"/>
</dbReference>
<evidence type="ECO:0000313" key="5">
    <source>
        <dbReference type="EMBL" id="MBC5785800.1"/>
    </source>
</evidence>
<reference evidence="5" key="1">
    <citation type="submission" date="2020-08" db="EMBL/GenBank/DDBJ databases">
        <title>Ramlibacter sp. USB13 16S ribosomal RNA gene genome sequencing and assembly.</title>
        <authorList>
            <person name="Kang M."/>
        </authorList>
    </citation>
    <scope>NUCLEOTIDE SEQUENCE</scope>
    <source>
        <strain evidence="5">USB13</strain>
    </source>
</reference>
<dbReference type="InterPro" id="IPR011646">
    <property type="entry name" value="KAP_P-loop"/>
</dbReference>
<organism evidence="5 6">
    <name type="scientific">Ramlibacter cellulosilyticus</name>
    <dbReference type="NCBI Taxonomy" id="2764187"/>
    <lineage>
        <taxon>Bacteria</taxon>
        <taxon>Pseudomonadati</taxon>
        <taxon>Pseudomonadota</taxon>
        <taxon>Betaproteobacteria</taxon>
        <taxon>Burkholderiales</taxon>
        <taxon>Comamonadaceae</taxon>
        <taxon>Ramlibacter</taxon>
    </lineage>
</organism>
<dbReference type="AlphaFoldDB" id="A0A923SDA4"/>
<feature type="transmembrane region" description="Helical" evidence="2">
    <location>
        <begin position="942"/>
        <end position="968"/>
    </location>
</feature>
<feature type="region of interest" description="Disordered" evidence="1">
    <location>
        <begin position="1"/>
        <end position="33"/>
    </location>
</feature>
<dbReference type="Pfam" id="PF14870">
    <property type="entry name" value="PSII_BNR"/>
    <property type="match status" value="1"/>
</dbReference>
<keyword evidence="2" id="KW-1133">Transmembrane helix</keyword>
<dbReference type="SUPFAM" id="SSF52540">
    <property type="entry name" value="P-loop containing nucleoside triphosphate hydrolases"/>
    <property type="match status" value="1"/>
</dbReference>